<dbReference type="SUPFAM" id="SSF81383">
    <property type="entry name" value="F-box domain"/>
    <property type="match status" value="1"/>
</dbReference>
<protein>
    <recommendedName>
        <fullName evidence="1">F-box domain-containing protein</fullName>
    </recommendedName>
</protein>
<evidence type="ECO:0000313" key="3">
    <source>
        <dbReference type="Proteomes" id="UP000026915"/>
    </source>
</evidence>
<sequence>MGKQRSKQLKKTKGVNKTSFDELADDLKEDVFRRLDIKDRGKFKCVSKEWRRLITAACSPICSGFLYKNANMNRPLAEVKHLSYQPWSGDPLSGKLRFHASFAFEESLPFKLSSGLQESCNGLLLLCHCHKSEVGSIVKESEVGKYRGRLRMYSYYVINPLTRQYFVICKPKPNSALYNYAALAYHPAESSHFKIEAREPWVVQEIEIPGTAKINEAACIGLSNDHIKFAISDGSSLKIWELNHQFVDSRDYNRWSLKFSCRSQDINRSFKYPTPLTFHPNLDAIVLCLVDYGKFASFGCLHYSEEMAKAMPCLMQLRWRNNHKFVFPLFQCEAPFAGDTAK</sequence>
<dbReference type="Pfam" id="PF00646">
    <property type="entry name" value="F-box"/>
    <property type="match status" value="1"/>
</dbReference>
<dbReference type="AlphaFoldDB" id="A0A061FZZ3"/>
<dbReference type="InParanoid" id="A0A061FZZ3"/>
<keyword evidence="3" id="KW-1185">Reference proteome</keyword>
<evidence type="ECO:0000313" key="2">
    <source>
        <dbReference type="EMBL" id="EOY22836.1"/>
    </source>
</evidence>
<dbReference type="HOGENOM" id="CLU_812353_0_0_1"/>
<dbReference type="InterPro" id="IPR001810">
    <property type="entry name" value="F-box_dom"/>
</dbReference>
<dbReference type="Gramene" id="EOY22836">
    <property type="protein sequence ID" value="EOY22836"/>
    <property type="gene ID" value="TCM_014891"/>
</dbReference>
<dbReference type="InterPro" id="IPR055290">
    <property type="entry name" value="At3g26010-like"/>
</dbReference>
<organism evidence="2 3">
    <name type="scientific">Theobroma cacao</name>
    <name type="common">Cacao</name>
    <name type="synonym">Cocoa</name>
    <dbReference type="NCBI Taxonomy" id="3641"/>
    <lineage>
        <taxon>Eukaryota</taxon>
        <taxon>Viridiplantae</taxon>
        <taxon>Streptophyta</taxon>
        <taxon>Embryophyta</taxon>
        <taxon>Tracheophyta</taxon>
        <taxon>Spermatophyta</taxon>
        <taxon>Magnoliopsida</taxon>
        <taxon>eudicotyledons</taxon>
        <taxon>Gunneridae</taxon>
        <taxon>Pentapetalae</taxon>
        <taxon>rosids</taxon>
        <taxon>malvids</taxon>
        <taxon>Malvales</taxon>
        <taxon>Malvaceae</taxon>
        <taxon>Byttnerioideae</taxon>
        <taxon>Theobroma</taxon>
    </lineage>
</organism>
<gene>
    <name evidence="2" type="ORF">TCM_014891</name>
</gene>
<reference evidence="2 3" key="1">
    <citation type="journal article" date="2013" name="Genome Biol.">
        <title>The genome sequence of the most widely cultivated cacao type and its use to identify candidate genes regulating pod color.</title>
        <authorList>
            <person name="Motamayor J.C."/>
            <person name="Mockaitis K."/>
            <person name="Schmutz J."/>
            <person name="Haiminen N."/>
            <person name="Iii D.L."/>
            <person name="Cornejo O."/>
            <person name="Findley S.D."/>
            <person name="Zheng P."/>
            <person name="Utro F."/>
            <person name="Royaert S."/>
            <person name="Saski C."/>
            <person name="Jenkins J."/>
            <person name="Podicheti R."/>
            <person name="Zhao M."/>
            <person name="Scheffler B.E."/>
            <person name="Stack J.C."/>
            <person name="Feltus F.A."/>
            <person name="Mustiga G.M."/>
            <person name="Amores F."/>
            <person name="Phillips W."/>
            <person name="Marelli J.P."/>
            <person name="May G.D."/>
            <person name="Shapiro H."/>
            <person name="Ma J."/>
            <person name="Bustamante C.D."/>
            <person name="Schnell R.J."/>
            <person name="Main D."/>
            <person name="Gilbert D."/>
            <person name="Parida L."/>
            <person name="Kuhn D.N."/>
        </authorList>
    </citation>
    <scope>NUCLEOTIDE SEQUENCE [LARGE SCALE GENOMIC DNA]</scope>
    <source>
        <strain evidence="3">cv. Matina 1-6</strain>
    </source>
</reference>
<accession>A0A061FZZ3</accession>
<dbReference type="PANTHER" id="PTHR35546:SF25">
    <property type="entry name" value="F-BOX DOMAIN-CONTAINING PROTEIN"/>
    <property type="match status" value="1"/>
</dbReference>
<dbReference type="Gene3D" id="1.20.1280.50">
    <property type="match status" value="1"/>
</dbReference>
<feature type="domain" description="F-box" evidence="1">
    <location>
        <begin position="21"/>
        <end position="55"/>
    </location>
</feature>
<evidence type="ECO:0000259" key="1">
    <source>
        <dbReference type="Pfam" id="PF00646"/>
    </source>
</evidence>
<proteinExistence type="predicted"/>
<dbReference type="EMBL" id="CM001881">
    <property type="protein sequence ID" value="EOY22836.1"/>
    <property type="molecule type" value="Genomic_DNA"/>
</dbReference>
<name>A0A061FZZ3_THECC</name>
<dbReference type="PANTHER" id="PTHR35546">
    <property type="entry name" value="F-BOX PROTEIN INTERACTION DOMAIN PROTEIN-RELATED"/>
    <property type="match status" value="1"/>
</dbReference>
<dbReference type="InterPro" id="IPR036047">
    <property type="entry name" value="F-box-like_dom_sf"/>
</dbReference>
<dbReference type="Proteomes" id="UP000026915">
    <property type="component" value="Chromosome 3"/>
</dbReference>